<dbReference type="SMART" id="SM00382">
    <property type="entry name" value="AAA"/>
    <property type="match status" value="1"/>
</dbReference>
<dbReference type="PANTHER" id="PTHR42781">
    <property type="entry name" value="SPERMIDINE/PUTRESCINE IMPORT ATP-BINDING PROTEIN POTA"/>
    <property type="match status" value="1"/>
</dbReference>
<dbReference type="Gene3D" id="2.40.50.100">
    <property type="match status" value="1"/>
</dbReference>
<dbReference type="AlphaFoldDB" id="A0A840RWZ1"/>
<dbReference type="Pfam" id="PF00005">
    <property type="entry name" value="ABC_tran"/>
    <property type="match status" value="1"/>
</dbReference>
<dbReference type="FunFam" id="3.40.50.300:FF:000133">
    <property type="entry name" value="Spermidine/putrescine import ATP-binding protein PotA"/>
    <property type="match status" value="1"/>
</dbReference>
<dbReference type="PANTHER" id="PTHR42781:SF4">
    <property type="entry name" value="SPERMIDINE_PUTRESCINE IMPORT ATP-BINDING PROTEIN POTA"/>
    <property type="match status" value="1"/>
</dbReference>
<name>A0A840RWZ1_9BURK</name>
<dbReference type="GO" id="GO:0016887">
    <property type="term" value="F:ATP hydrolysis activity"/>
    <property type="evidence" value="ECO:0007669"/>
    <property type="project" value="InterPro"/>
</dbReference>
<dbReference type="InterPro" id="IPR050093">
    <property type="entry name" value="ABC_SmlMolc_Importer"/>
</dbReference>
<dbReference type="SUPFAM" id="SSF52540">
    <property type="entry name" value="P-loop containing nucleoside triphosphate hydrolases"/>
    <property type="match status" value="1"/>
</dbReference>
<dbReference type="Proteomes" id="UP000571084">
    <property type="component" value="Unassembled WGS sequence"/>
</dbReference>
<dbReference type="PROSITE" id="PS00211">
    <property type="entry name" value="ABC_TRANSPORTER_1"/>
    <property type="match status" value="1"/>
</dbReference>
<dbReference type="GO" id="GO:0015847">
    <property type="term" value="P:putrescine transport"/>
    <property type="evidence" value="ECO:0007669"/>
    <property type="project" value="UniProtKB-ARBA"/>
</dbReference>
<evidence type="ECO:0000259" key="5">
    <source>
        <dbReference type="PROSITE" id="PS50893"/>
    </source>
</evidence>
<dbReference type="PROSITE" id="PS50893">
    <property type="entry name" value="ABC_TRANSPORTER_2"/>
    <property type="match status" value="1"/>
</dbReference>
<evidence type="ECO:0000256" key="1">
    <source>
        <dbReference type="ARBA" id="ARBA00022448"/>
    </source>
</evidence>
<sequence length="405" mass="43720">MALLEIRNVSRCFGDFTAVNNISLSIEAGEFFTLLGPSGCGKTTLLRMIAGFDLPNAGQIILDGVDLVGIPPEQRPVCTVFQNYALFPHMTVAGNIAFPLKMAKMSPPEIKQKVVEALEDVRLIGFGARFPHELSGGQRQRVAVARALVSRPKLLLLDEPLSAMDAKLREQMQIELINLQKEVGITFVYVTHDQTEALALSHRIAVLNHGQVEQLDEPSRIYSYPRTRFVADFIGTCNLFDGTIGAIGAIGALDASNELSEVIVANGASDTAERENTSGLAVHVVTTMPPKTPPQMSLMVAGLGRVTAALPPDAEIGRKGTLALRPEKIRISAVICENSADNHFKGYVKELLYLGDVTVYIVQTEGGATIEALLANSAAGRAKFFEVGDTVEVAWSFDAGHFLYA</sequence>
<dbReference type="RefSeq" id="WP_245182243.1">
    <property type="nucleotide sequence ID" value="NZ_JAAOZT010000003.1"/>
</dbReference>
<dbReference type="InterPro" id="IPR013611">
    <property type="entry name" value="Transp-assoc_OB_typ2"/>
</dbReference>
<evidence type="ECO:0000313" key="7">
    <source>
        <dbReference type="Proteomes" id="UP000571084"/>
    </source>
</evidence>
<keyword evidence="3" id="KW-0547">Nucleotide-binding</keyword>
<keyword evidence="1" id="KW-0813">Transport</keyword>
<dbReference type="Pfam" id="PF08402">
    <property type="entry name" value="TOBE_2"/>
    <property type="match status" value="1"/>
</dbReference>
<keyword evidence="2" id="KW-0472">Membrane</keyword>
<proteinExistence type="predicted"/>
<reference evidence="6 7" key="1">
    <citation type="submission" date="2020-08" db="EMBL/GenBank/DDBJ databases">
        <title>Genomic Encyclopedia of Type Strains, Phase IV (KMG-IV): sequencing the most valuable type-strain genomes for metagenomic binning, comparative biology and taxonomic classification.</title>
        <authorList>
            <person name="Goeker M."/>
        </authorList>
    </citation>
    <scope>NUCLEOTIDE SEQUENCE [LARGE SCALE GENOMIC DNA]</scope>
    <source>
        <strain evidence="6 7">DSM 23240</strain>
    </source>
</reference>
<keyword evidence="2" id="KW-1003">Cell membrane</keyword>
<evidence type="ECO:0000256" key="4">
    <source>
        <dbReference type="ARBA" id="ARBA00022840"/>
    </source>
</evidence>
<dbReference type="GO" id="GO:0022857">
    <property type="term" value="F:transmembrane transporter activity"/>
    <property type="evidence" value="ECO:0007669"/>
    <property type="project" value="InterPro"/>
</dbReference>
<accession>A0A840RWZ1</accession>
<dbReference type="Gene3D" id="3.40.50.300">
    <property type="entry name" value="P-loop containing nucleotide triphosphate hydrolases"/>
    <property type="match status" value="1"/>
</dbReference>
<dbReference type="InterPro" id="IPR027417">
    <property type="entry name" value="P-loop_NTPase"/>
</dbReference>
<keyword evidence="7" id="KW-1185">Reference proteome</keyword>
<evidence type="ECO:0000313" key="6">
    <source>
        <dbReference type="EMBL" id="MBB5201386.1"/>
    </source>
</evidence>
<dbReference type="SUPFAM" id="SSF50331">
    <property type="entry name" value="MOP-like"/>
    <property type="match status" value="1"/>
</dbReference>
<protein>
    <submittedName>
        <fullName evidence="6">Spermidine/putrescine transport system ATP-binding protein</fullName>
    </submittedName>
</protein>
<gene>
    <name evidence="6" type="ORF">HNR39_003239</name>
</gene>
<dbReference type="InterPro" id="IPR008995">
    <property type="entry name" value="Mo/tungstate-bd_C_term_dom"/>
</dbReference>
<dbReference type="InterPro" id="IPR003593">
    <property type="entry name" value="AAA+_ATPase"/>
</dbReference>
<dbReference type="InterPro" id="IPR003439">
    <property type="entry name" value="ABC_transporter-like_ATP-bd"/>
</dbReference>
<organism evidence="6 7">
    <name type="scientific">Glaciimonas immobilis</name>
    <dbReference type="NCBI Taxonomy" id="728004"/>
    <lineage>
        <taxon>Bacteria</taxon>
        <taxon>Pseudomonadati</taxon>
        <taxon>Pseudomonadota</taxon>
        <taxon>Betaproteobacteria</taxon>
        <taxon>Burkholderiales</taxon>
        <taxon>Oxalobacteraceae</taxon>
        <taxon>Glaciimonas</taxon>
    </lineage>
</organism>
<dbReference type="GO" id="GO:0043190">
    <property type="term" value="C:ATP-binding cassette (ABC) transporter complex"/>
    <property type="evidence" value="ECO:0007669"/>
    <property type="project" value="InterPro"/>
</dbReference>
<evidence type="ECO:0000256" key="2">
    <source>
        <dbReference type="ARBA" id="ARBA00022475"/>
    </source>
</evidence>
<keyword evidence="4 6" id="KW-0067">ATP-binding</keyword>
<dbReference type="InterPro" id="IPR017871">
    <property type="entry name" value="ABC_transporter-like_CS"/>
</dbReference>
<evidence type="ECO:0000256" key="3">
    <source>
        <dbReference type="ARBA" id="ARBA00022741"/>
    </source>
</evidence>
<comment type="caution">
    <text evidence="6">The sequence shown here is derived from an EMBL/GenBank/DDBJ whole genome shotgun (WGS) entry which is preliminary data.</text>
</comment>
<feature type="domain" description="ABC transporter" evidence="5">
    <location>
        <begin position="4"/>
        <end position="234"/>
    </location>
</feature>
<dbReference type="GO" id="GO:0005524">
    <property type="term" value="F:ATP binding"/>
    <property type="evidence" value="ECO:0007669"/>
    <property type="project" value="UniProtKB-KW"/>
</dbReference>
<dbReference type="EMBL" id="JACHHQ010000007">
    <property type="protein sequence ID" value="MBB5201386.1"/>
    <property type="molecule type" value="Genomic_DNA"/>
</dbReference>